<dbReference type="OrthoDB" id="9799090at2"/>
<feature type="domain" description="Ion transport" evidence="13">
    <location>
        <begin position="59"/>
        <end position="282"/>
    </location>
</feature>
<comment type="caution">
    <text evidence="14">The sequence shown here is derived from an EMBL/GenBank/DDBJ whole genome shotgun (WGS) entry which is preliminary data.</text>
</comment>
<dbReference type="GO" id="GO:0008076">
    <property type="term" value="C:voltage-gated potassium channel complex"/>
    <property type="evidence" value="ECO:0007669"/>
    <property type="project" value="InterPro"/>
</dbReference>
<dbReference type="Gene3D" id="1.20.120.350">
    <property type="entry name" value="Voltage-gated potassium channels. Chain C"/>
    <property type="match status" value="1"/>
</dbReference>
<keyword evidence="2" id="KW-0813">Transport</keyword>
<dbReference type="FunFam" id="1.10.287.70:FF:000028">
    <property type="entry name" value="potassium voltage-gated channel subfamily D member 3"/>
    <property type="match status" value="1"/>
</dbReference>
<evidence type="ECO:0000256" key="5">
    <source>
        <dbReference type="ARBA" id="ARBA00022826"/>
    </source>
</evidence>
<evidence type="ECO:0000256" key="12">
    <source>
        <dbReference type="SAM" id="Phobius"/>
    </source>
</evidence>
<evidence type="ECO:0000256" key="6">
    <source>
        <dbReference type="ARBA" id="ARBA00022882"/>
    </source>
</evidence>
<dbReference type="Proteomes" id="UP000290204">
    <property type="component" value="Unassembled WGS sequence"/>
</dbReference>
<evidence type="ECO:0000256" key="10">
    <source>
        <dbReference type="ARBA" id="ARBA00023136"/>
    </source>
</evidence>
<keyword evidence="7" id="KW-0630">Potassium</keyword>
<organism evidence="14 15">
    <name type="scientific">Lacibacter luteus</name>
    <dbReference type="NCBI Taxonomy" id="2508719"/>
    <lineage>
        <taxon>Bacteria</taxon>
        <taxon>Pseudomonadati</taxon>
        <taxon>Bacteroidota</taxon>
        <taxon>Chitinophagia</taxon>
        <taxon>Chitinophagales</taxon>
        <taxon>Chitinophagaceae</taxon>
        <taxon>Lacibacter</taxon>
    </lineage>
</organism>
<proteinExistence type="predicted"/>
<dbReference type="PANTHER" id="PTHR11537">
    <property type="entry name" value="VOLTAGE-GATED POTASSIUM CHANNEL"/>
    <property type="match status" value="1"/>
</dbReference>
<feature type="transmembrane region" description="Helical" evidence="12">
    <location>
        <begin position="90"/>
        <end position="109"/>
    </location>
</feature>
<feature type="transmembrane region" description="Helical" evidence="12">
    <location>
        <begin position="196"/>
        <end position="214"/>
    </location>
</feature>
<evidence type="ECO:0000256" key="4">
    <source>
        <dbReference type="ARBA" id="ARBA00022692"/>
    </source>
</evidence>
<dbReference type="InterPro" id="IPR027359">
    <property type="entry name" value="Volt_channel_dom_sf"/>
</dbReference>
<evidence type="ECO:0000256" key="3">
    <source>
        <dbReference type="ARBA" id="ARBA00022538"/>
    </source>
</evidence>
<evidence type="ECO:0000259" key="13">
    <source>
        <dbReference type="Pfam" id="PF00520"/>
    </source>
</evidence>
<evidence type="ECO:0000256" key="1">
    <source>
        <dbReference type="ARBA" id="ARBA00004141"/>
    </source>
</evidence>
<protein>
    <submittedName>
        <fullName evidence="14">Ion transporter</fullName>
    </submittedName>
</protein>
<dbReference type="EMBL" id="SDHW01000001">
    <property type="protein sequence ID" value="RXK62292.1"/>
    <property type="molecule type" value="Genomic_DNA"/>
</dbReference>
<dbReference type="InterPro" id="IPR005821">
    <property type="entry name" value="Ion_trans_dom"/>
</dbReference>
<keyword evidence="6" id="KW-0851">Voltage-gated channel</keyword>
<keyword evidence="3" id="KW-0633">Potassium transport</keyword>
<gene>
    <name evidence="14" type="ORF">ESA94_04580</name>
</gene>
<comment type="subcellular location">
    <subcellularLocation>
        <location evidence="1">Membrane</location>
        <topology evidence="1">Multi-pass membrane protein</topology>
    </subcellularLocation>
</comment>
<evidence type="ECO:0000313" key="15">
    <source>
        <dbReference type="Proteomes" id="UP000290204"/>
    </source>
</evidence>
<dbReference type="InterPro" id="IPR028325">
    <property type="entry name" value="VG_K_chnl"/>
</dbReference>
<evidence type="ECO:0000256" key="8">
    <source>
        <dbReference type="ARBA" id="ARBA00022989"/>
    </source>
</evidence>
<keyword evidence="5" id="KW-0631">Potassium channel</keyword>
<dbReference type="Pfam" id="PF00520">
    <property type="entry name" value="Ion_trans"/>
    <property type="match status" value="1"/>
</dbReference>
<name>A0A4V1M817_9BACT</name>
<evidence type="ECO:0000256" key="9">
    <source>
        <dbReference type="ARBA" id="ARBA00023065"/>
    </source>
</evidence>
<keyword evidence="9" id="KW-0406">Ion transport</keyword>
<keyword evidence="15" id="KW-1185">Reference proteome</keyword>
<feature type="transmembrane region" description="Helical" evidence="12">
    <location>
        <begin position="60"/>
        <end position="78"/>
    </location>
</feature>
<evidence type="ECO:0000256" key="7">
    <source>
        <dbReference type="ARBA" id="ARBA00022958"/>
    </source>
</evidence>
<dbReference type="SUPFAM" id="SSF81324">
    <property type="entry name" value="Voltage-gated potassium channels"/>
    <property type="match status" value="1"/>
</dbReference>
<keyword evidence="11" id="KW-0407">Ion channel</keyword>
<evidence type="ECO:0000256" key="11">
    <source>
        <dbReference type="ARBA" id="ARBA00023303"/>
    </source>
</evidence>
<feature type="transmembrane region" description="Helical" evidence="12">
    <location>
        <begin position="255"/>
        <end position="280"/>
    </location>
</feature>
<evidence type="ECO:0000256" key="2">
    <source>
        <dbReference type="ARBA" id="ARBA00022448"/>
    </source>
</evidence>
<dbReference type="AlphaFoldDB" id="A0A4V1M817"/>
<dbReference type="PRINTS" id="PR00169">
    <property type="entry name" value="KCHANNEL"/>
</dbReference>
<dbReference type="GO" id="GO:0005249">
    <property type="term" value="F:voltage-gated potassium channel activity"/>
    <property type="evidence" value="ECO:0007669"/>
    <property type="project" value="InterPro"/>
</dbReference>
<feature type="transmembrane region" description="Helical" evidence="12">
    <location>
        <begin position="130"/>
        <end position="152"/>
    </location>
</feature>
<keyword evidence="8 12" id="KW-1133">Transmembrane helix</keyword>
<sequence>MNQQVHPFFICRQAALFALAKPVLFINFKTAKNHCMYHKVRKKIHILLHPELGETKWDKIINGFIIFLIIANVVVVILETVQPLHDKYLTFFHYFDLISVIIFTIEYLLRLWSCIHEARFEHSLYGRIRYVFSVEGIIDLLAILPFYIHSLIGLDLRVLRILRLLRFLRLFRLTAYMKSARMVKNVFVKRASELKLSVVLILFLVIIASSIMYFTEHQAQPKVFTSIPATLWWAFVTLTSVGYGDMVPITTLGKVMTAIIMLCGVAIFALPAGIITAGFLEEMQKVRQKKTVKCPNCGHSFHHDHTE</sequence>
<accession>A0A4V1M817</accession>
<keyword evidence="10 12" id="KW-0472">Membrane</keyword>
<dbReference type="Gene3D" id="1.10.287.70">
    <property type="match status" value="1"/>
</dbReference>
<keyword evidence="4 12" id="KW-0812">Transmembrane</keyword>
<reference evidence="14 15" key="1">
    <citation type="submission" date="2019-01" db="EMBL/GenBank/DDBJ databases">
        <title>Lacibacter sp. strain TTM-7.</title>
        <authorList>
            <person name="Chen W.-M."/>
        </authorList>
    </citation>
    <scope>NUCLEOTIDE SEQUENCE [LARGE SCALE GENOMIC DNA]</scope>
    <source>
        <strain evidence="14 15">TTM-7</strain>
    </source>
</reference>
<dbReference type="GO" id="GO:0001508">
    <property type="term" value="P:action potential"/>
    <property type="evidence" value="ECO:0007669"/>
    <property type="project" value="TreeGrafter"/>
</dbReference>
<dbReference type="PANTHER" id="PTHR11537:SF254">
    <property type="entry name" value="POTASSIUM VOLTAGE-GATED CHANNEL PROTEIN SHAB"/>
    <property type="match status" value="1"/>
</dbReference>
<evidence type="ECO:0000313" key="14">
    <source>
        <dbReference type="EMBL" id="RXK62292.1"/>
    </source>
</evidence>